<dbReference type="AlphaFoldDB" id="A0A182VCL9"/>
<organism evidence="3 4">
    <name type="scientific">Anopheles merus</name>
    <name type="common">Mosquito</name>
    <dbReference type="NCBI Taxonomy" id="30066"/>
    <lineage>
        <taxon>Eukaryota</taxon>
        <taxon>Metazoa</taxon>
        <taxon>Ecdysozoa</taxon>
        <taxon>Arthropoda</taxon>
        <taxon>Hexapoda</taxon>
        <taxon>Insecta</taxon>
        <taxon>Pterygota</taxon>
        <taxon>Neoptera</taxon>
        <taxon>Endopterygota</taxon>
        <taxon>Diptera</taxon>
        <taxon>Nematocera</taxon>
        <taxon>Culicoidea</taxon>
        <taxon>Culicidae</taxon>
        <taxon>Anophelinae</taxon>
        <taxon>Anopheles</taxon>
    </lineage>
</organism>
<evidence type="ECO:0000313" key="4">
    <source>
        <dbReference type="Proteomes" id="UP000075903"/>
    </source>
</evidence>
<dbReference type="VEuPathDB" id="VectorBase:AMEM012688"/>
<protein>
    <submittedName>
        <fullName evidence="3">Uncharacterized protein</fullName>
    </submittedName>
</protein>
<evidence type="ECO:0000256" key="1">
    <source>
        <dbReference type="SAM" id="MobiDB-lite"/>
    </source>
</evidence>
<reference evidence="3" key="1">
    <citation type="submission" date="2020-05" db="UniProtKB">
        <authorList>
            <consortium name="EnsemblMetazoa"/>
        </authorList>
    </citation>
    <scope>IDENTIFICATION</scope>
    <source>
        <strain evidence="3">MAF</strain>
    </source>
</reference>
<keyword evidence="2" id="KW-0472">Membrane</keyword>
<evidence type="ECO:0000313" key="3">
    <source>
        <dbReference type="EnsemblMetazoa" id="AMEM012688-PA"/>
    </source>
</evidence>
<proteinExistence type="predicted"/>
<evidence type="ECO:0000256" key="2">
    <source>
        <dbReference type="SAM" id="Phobius"/>
    </source>
</evidence>
<feature type="region of interest" description="Disordered" evidence="1">
    <location>
        <begin position="76"/>
        <end position="105"/>
    </location>
</feature>
<keyword evidence="2" id="KW-1133">Transmembrane helix</keyword>
<feature type="transmembrane region" description="Helical" evidence="2">
    <location>
        <begin position="234"/>
        <end position="253"/>
    </location>
</feature>
<dbReference type="Proteomes" id="UP000075903">
    <property type="component" value="Unassembled WGS sequence"/>
</dbReference>
<keyword evidence="2" id="KW-0812">Transmembrane</keyword>
<accession>A0A182VCL9</accession>
<sequence>MRLLPFGAVDITSWCSTGCEWNSCRSIGDGRSVVAAPTSVVRMRDRCIHRKSCAMIRRTASSTCTEYCFGSMSLPSERRGSELNPTTGKEGAGPAGRQQKRPVAPDRYDQVGPLQRVLVDGDPVHHLHLDAVLLERSHHLPLDVLVQVVVVLERIVVGAPVADLLLQTLVAQLLLADLFKLEPGQLRHDEHAAQLFPRAATELAALLLLRFQGMLERGVVVESCKRKRALPNKLHYYMVSSMIAFTMSFSLFLSARMAFARFTFAWDMTRSMSLSSMPVSSTSSSSSSAIGVTTFVELDASPAAGVASGALNFSAAATCACWVRSSILASPKMM</sequence>
<name>A0A182VCL9_ANOME</name>
<keyword evidence="4" id="KW-1185">Reference proteome</keyword>
<dbReference type="EnsemblMetazoa" id="AMEM012688-RA">
    <property type="protein sequence ID" value="AMEM012688-PA"/>
    <property type="gene ID" value="AMEM012688"/>
</dbReference>